<gene>
    <name evidence="2" type="ORF">CTEN210_18294</name>
</gene>
<feature type="region of interest" description="Disordered" evidence="1">
    <location>
        <begin position="16"/>
        <end position="49"/>
    </location>
</feature>
<feature type="region of interest" description="Disordered" evidence="1">
    <location>
        <begin position="224"/>
        <end position="248"/>
    </location>
</feature>
<dbReference type="Proteomes" id="UP001054902">
    <property type="component" value="Unassembled WGS sequence"/>
</dbReference>
<comment type="caution">
    <text evidence="2">The sequence shown here is derived from an EMBL/GenBank/DDBJ whole genome shotgun (WGS) entry which is preliminary data.</text>
</comment>
<reference evidence="2 3" key="1">
    <citation type="journal article" date="2021" name="Sci. Rep.">
        <title>The genome of the diatom Chaetoceros tenuissimus carries an ancient integrated fragment of an extant virus.</title>
        <authorList>
            <person name="Hongo Y."/>
            <person name="Kimura K."/>
            <person name="Takaki Y."/>
            <person name="Yoshida Y."/>
            <person name="Baba S."/>
            <person name="Kobayashi G."/>
            <person name="Nagasaki K."/>
            <person name="Hano T."/>
            <person name="Tomaru Y."/>
        </authorList>
    </citation>
    <scope>NUCLEOTIDE SEQUENCE [LARGE SCALE GENOMIC DNA]</scope>
    <source>
        <strain evidence="2 3">NIES-3715</strain>
    </source>
</reference>
<accession>A0AAD3HG58</accession>
<dbReference type="Gene3D" id="3.40.50.150">
    <property type="entry name" value="Vaccinia Virus protein VP39"/>
    <property type="match status" value="1"/>
</dbReference>
<feature type="compositionally biased region" description="Acidic residues" evidence="1">
    <location>
        <begin position="30"/>
        <end position="46"/>
    </location>
</feature>
<evidence type="ECO:0000256" key="1">
    <source>
        <dbReference type="SAM" id="MobiDB-lite"/>
    </source>
</evidence>
<organism evidence="2 3">
    <name type="scientific">Chaetoceros tenuissimus</name>
    <dbReference type="NCBI Taxonomy" id="426638"/>
    <lineage>
        <taxon>Eukaryota</taxon>
        <taxon>Sar</taxon>
        <taxon>Stramenopiles</taxon>
        <taxon>Ochrophyta</taxon>
        <taxon>Bacillariophyta</taxon>
        <taxon>Coscinodiscophyceae</taxon>
        <taxon>Chaetocerotophycidae</taxon>
        <taxon>Chaetocerotales</taxon>
        <taxon>Chaetocerotaceae</taxon>
        <taxon>Chaetoceros</taxon>
    </lineage>
</organism>
<name>A0AAD3HG58_9STRA</name>
<protein>
    <submittedName>
        <fullName evidence="2">Uncharacterized protein</fullName>
    </submittedName>
</protein>
<dbReference type="SUPFAM" id="SSF53335">
    <property type="entry name" value="S-adenosyl-L-methionine-dependent methyltransferases"/>
    <property type="match status" value="1"/>
</dbReference>
<dbReference type="AlphaFoldDB" id="A0AAD3HG58"/>
<feature type="compositionally biased region" description="Basic and acidic residues" evidence="1">
    <location>
        <begin position="20"/>
        <end position="29"/>
    </location>
</feature>
<dbReference type="EMBL" id="BLLK01000075">
    <property type="protein sequence ID" value="GFH61818.1"/>
    <property type="molecule type" value="Genomic_DNA"/>
</dbReference>
<dbReference type="Pfam" id="PF10294">
    <property type="entry name" value="Methyltransf_16"/>
    <property type="match status" value="1"/>
</dbReference>
<dbReference type="InterPro" id="IPR019410">
    <property type="entry name" value="Methyltransf_16"/>
</dbReference>
<dbReference type="InterPro" id="IPR029063">
    <property type="entry name" value="SAM-dependent_MTases_sf"/>
</dbReference>
<proteinExistence type="predicted"/>
<keyword evidence="3" id="KW-1185">Reference proteome</keyword>
<feature type="compositionally biased region" description="Polar residues" evidence="1">
    <location>
        <begin position="227"/>
        <end position="237"/>
    </location>
</feature>
<sequence>MSNKFTWEEYNLPKLVPTSSEEKQVQKDLWEEEEEEKTCNSSDDEKEQNSLKSFTIRHLKQGATGARKTWPAAEVLLDYLVRRGGLRSLPQKVNENTPSELNFMKEPSPELHIHHPHSSQESDKEPLRILELGGGTGYLSIGLALALNAEQDRDMKDDTPHSKNLNSSNARIVCTDNDKATIKNMKFNISNQPKECKMNKMIKVSDLDWANDVGGDKFDKELRMQFQPKTQNSSSTNEEQKDTEEEQDPLTLVSHLVASDVHYGKTTLEPLSSVIAATKLRNPQCRVTILCKERAEGQISDLKHRIEEKIQQNIDDTDSDSDDDFNHFYVSVRNIVHDEKENLKLIEC</sequence>
<dbReference type="PANTHER" id="PTHR14614">
    <property type="entry name" value="HEPATOCELLULAR CARCINOMA-ASSOCIATED ANTIGEN"/>
    <property type="match status" value="1"/>
</dbReference>
<evidence type="ECO:0000313" key="3">
    <source>
        <dbReference type="Proteomes" id="UP001054902"/>
    </source>
</evidence>
<evidence type="ECO:0000313" key="2">
    <source>
        <dbReference type="EMBL" id="GFH61818.1"/>
    </source>
</evidence>